<dbReference type="InterPro" id="IPR003838">
    <property type="entry name" value="ABC3_permease_C"/>
</dbReference>
<evidence type="ECO:0000256" key="2">
    <source>
        <dbReference type="ARBA" id="ARBA00022475"/>
    </source>
</evidence>
<evidence type="ECO:0000259" key="7">
    <source>
        <dbReference type="Pfam" id="PF02687"/>
    </source>
</evidence>
<gene>
    <name evidence="9" type="ORF">E2R66_04715</name>
</gene>
<feature type="domain" description="ABC3 transporter permease C-terminal" evidence="7">
    <location>
        <begin position="669"/>
        <end position="781"/>
    </location>
</feature>
<comment type="caution">
    <text evidence="9">The sequence shown here is derived from an EMBL/GenBank/DDBJ whole genome shotgun (WGS) entry which is preliminary data.</text>
</comment>
<name>A0A4Y8SLB4_9SPHI</name>
<protein>
    <submittedName>
        <fullName evidence="9">ABC transporter permease</fullName>
    </submittedName>
</protein>
<feature type="transmembrane region" description="Helical" evidence="6">
    <location>
        <begin position="21"/>
        <end position="42"/>
    </location>
</feature>
<feature type="transmembrane region" description="Helical" evidence="6">
    <location>
        <begin position="421"/>
        <end position="442"/>
    </location>
</feature>
<dbReference type="GO" id="GO:0022857">
    <property type="term" value="F:transmembrane transporter activity"/>
    <property type="evidence" value="ECO:0007669"/>
    <property type="project" value="TreeGrafter"/>
</dbReference>
<feature type="transmembrane region" description="Helical" evidence="6">
    <location>
        <begin position="718"/>
        <end position="738"/>
    </location>
</feature>
<evidence type="ECO:0000256" key="3">
    <source>
        <dbReference type="ARBA" id="ARBA00022692"/>
    </source>
</evidence>
<feature type="transmembrane region" description="Helical" evidence="6">
    <location>
        <begin position="374"/>
        <end position="400"/>
    </location>
</feature>
<evidence type="ECO:0000256" key="1">
    <source>
        <dbReference type="ARBA" id="ARBA00004651"/>
    </source>
</evidence>
<evidence type="ECO:0000256" key="5">
    <source>
        <dbReference type="ARBA" id="ARBA00023136"/>
    </source>
</evidence>
<dbReference type="RefSeq" id="WP_133227174.1">
    <property type="nucleotide sequence ID" value="NZ_SOZE01000003.1"/>
</dbReference>
<dbReference type="Proteomes" id="UP000297540">
    <property type="component" value="Unassembled WGS sequence"/>
</dbReference>
<evidence type="ECO:0000313" key="10">
    <source>
        <dbReference type="Proteomes" id="UP000297540"/>
    </source>
</evidence>
<feature type="transmembrane region" description="Helical" evidence="6">
    <location>
        <begin position="750"/>
        <end position="775"/>
    </location>
</feature>
<dbReference type="Pfam" id="PF02687">
    <property type="entry name" value="FtsX"/>
    <property type="match status" value="2"/>
</dbReference>
<accession>A0A4Y8SLB4</accession>
<dbReference type="OrthoDB" id="1451596at2"/>
<sequence length="789" mass="87756">MIRNYLKIAFRNLFKNKLYSLINIGGLGLGMAVSFMLLLYVYNEFTFDKFYPNDDRIYSVLRNQPADGEIQTSGSISSPVAGAMLNDLPEIEQAARTNWHDDHLFKYGEKSINIPMLSADPSILDIFSYEFVRGNKNTAFKELSSIVLTEKGAKTIFGNEDPMGKTVKIDNSRSVTVTGVIKDLPPNSSRKFQALGSWAMLEADSPWMKTNTNWGNFSLRTYVLVKEGANMPRLNAKLAGLIHKYNPEDKENKLILSQFSRGHLYGEFKNGVSVGGQIAYVRLFLVLAIGILLIACINFMNLSTARSENRAREVGVRKVVGASRVSLVWQFMGESLLMSFISFMVALLIMHVSIGFFNGMTHKNLSIPYGLSYFWIAGLGVTLITGIISGSYPSLFLSSFRPVKVLKGINNAGKATLRPRQVLVTLQFVFATGLILSTILIYKQLNYIKNLPTGYNKDGLVEISQVGKIYDQFESFRNDAIASGAVTEASSTSNTITTDGGSSWGIKWPGQLPGEEKLPISQMVTTYHFTKTFDVKVLEGRDFDIGRPSDSTAIMLNESAVKLMRLKEPLGTIVFWQGANRTVVGVVKDFIWGRASEPIKPAIIGFMKGWAGTASLRLNKNMSVSNALAKLETVYKKYNAEYPFDYKFVDELYDEKFSNEQLLGKLTNSFTVLAIVISCLGLFGLASFSAEQRRKEIGIRKVLGASTRNLWFNLSKEFVVLVAIGFVVGAAFSVYFMGQWLQNYTYRTGMSVWVFAATIFISLAVTLVTVSWQAIKAAVTNPVKNLRSE</sequence>
<evidence type="ECO:0000259" key="8">
    <source>
        <dbReference type="Pfam" id="PF12704"/>
    </source>
</evidence>
<comment type="subcellular location">
    <subcellularLocation>
        <location evidence="1">Cell membrane</location>
        <topology evidence="1">Multi-pass membrane protein</topology>
    </subcellularLocation>
</comment>
<dbReference type="AlphaFoldDB" id="A0A4Y8SLB4"/>
<evidence type="ECO:0000256" key="6">
    <source>
        <dbReference type="SAM" id="Phobius"/>
    </source>
</evidence>
<dbReference type="Pfam" id="PF12704">
    <property type="entry name" value="MacB_PCD"/>
    <property type="match status" value="1"/>
</dbReference>
<reference evidence="9 10" key="1">
    <citation type="journal article" date="2017" name="Int. J. Syst. Evol. Microbiol.">
        <title>Mucilaginibacterpsychrotolerans sp. nov., isolated from peatlands.</title>
        <authorList>
            <person name="Deng Y."/>
            <person name="Shen L."/>
            <person name="Xu B."/>
            <person name="Liu Y."/>
            <person name="Gu Z."/>
            <person name="Liu H."/>
            <person name="Zhou Y."/>
        </authorList>
    </citation>
    <scope>NUCLEOTIDE SEQUENCE [LARGE SCALE GENOMIC DNA]</scope>
    <source>
        <strain evidence="9 10">NH7-4</strain>
    </source>
</reference>
<evidence type="ECO:0000313" key="9">
    <source>
        <dbReference type="EMBL" id="TFF39672.1"/>
    </source>
</evidence>
<dbReference type="InterPro" id="IPR050250">
    <property type="entry name" value="Macrolide_Exporter_MacB"/>
</dbReference>
<feature type="transmembrane region" description="Helical" evidence="6">
    <location>
        <begin position="279"/>
        <end position="302"/>
    </location>
</feature>
<dbReference type="GO" id="GO:0005886">
    <property type="term" value="C:plasma membrane"/>
    <property type="evidence" value="ECO:0007669"/>
    <property type="project" value="UniProtKB-SubCell"/>
</dbReference>
<proteinExistence type="predicted"/>
<dbReference type="PANTHER" id="PTHR30572:SF18">
    <property type="entry name" value="ABC-TYPE MACROLIDE FAMILY EXPORT SYSTEM PERMEASE COMPONENT 2"/>
    <property type="match status" value="1"/>
</dbReference>
<keyword evidence="10" id="KW-1185">Reference proteome</keyword>
<feature type="transmembrane region" description="Helical" evidence="6">
    <location>
        <begin position="670"/>
        <end position="690"/>
    </location>
</feature>
<dbReference type="PANTHER" id="PTHR30572">
    <property type="entry name" value="MEMBRANE COMPONENT OF TRANSPORTER-RELATED"/>
    <property type="match status" value="1"/>
</dbReference>
<feature type="transmembrane region" description="Helical" evidence="6">
    <location>
        <begin position="336"/>
        <end position="354"/>
    </location>
</feature>
<keyword evidence="2" id="KW-1003">Cell membrane</keyword>
<evidence type="ECO:0000256" key="4">
    <source>
        <dbReference type="ARBA" id="ARBA00022989"/>
    </source>
</evidence>
<keyword evidence="4 6" id="KW-1133">Transmembrane helix</keyword>
<keyword evidence="3 6" id="KW-0812">Transmembrane</keyword>
<dbReference type="InterPro" id="IPR025857">
    <property type="entry name" value="MacB_PCD"/>
</dbReference>
<organism evidence="9 10">
    <name type="scientific">Mucilaginibacter psychrotolerans</name>
    <dbReference type="NCBI Taxonomy" id="1524096"/>
    <lineage>
        <taxon>Bacteria</taxon>
        <taxon>Pseudomonadati</taxon>
        <taxon>Bacteroidota</taxon>
        <taxon>Sphingobacteriia</taxon>
        <taxon>Sphingobacteriales</taxon>
        <taxon>Sphingobacteriaceae</taxon>
        <taxon>Mucilaginibacter</taxon>
    </lineage>
</organism>
<feature type="domain" description="MacB-like periplasmic core" evidence="8">
    <location>
        <begin position="20"/>
        <end position="239"/>
    </location>
</feature>
<feature type="domain" description="ABC3 transporter permease C-terminal" evidence="7">
    <location>
        <begin position="286"/>
        <end position="390"/>
    </location>
</feature>
<dbReference type="EMBL" id="SOZE01000003">
    <property type="protein sequence ID" value="TFF39672.1"/>
    <property type="molecule type" value="Genomic_DNA"/>
</dbReference>
<keyword evidence="5 6" id="KW-0472">Membrane</keyword>